<keyword evidence="7" id="KW-1015">Disulfide bond</keyword>
<feature type="region of interest" description="Disordered" evidence="10">
    <location>
        <begin position="3790"/>
        <end position="3814"/>
    </location>
</feature>
<dbReference type="Gene3D" id="2.30.230.10">
    <property type="entry name" value="Lipovitellin, beta-sheet shell regions, chain A"/>
    <property type="match status" value="1"/>
</dbReference>
<dbReference type="InterPro" id="IPR015816">
    <property type="entry name" value="Vitellinogen_b-sht_N"/>
</dbReference>
<evidence type="ECO:0000313" key="13">
    <source>
        <dbReference type="EMBL" id="KAK7501128.1"/>
    </source>
</evidence>
<feature type="compositionally biased region" description="Low complexity" evidence="10">
    <location>
        <begin position="2564"/>
        <end position="2582"/>
    </location>
</feature>
<gene>
    <name evidence="13" type="ORF">BaRGS_00007613</name>
</gene>
<keyword evidence="3" id="KW-0964">Secreted</keyword>
<evidence type="ECO:0000259" key="12">
    <source>
        <dbReference type="PROSITE" id="PS51211"/>
    </source>
</evidence>
<dbReference type="InterPro" id="IPR011030">
    <property type="entry name" value="Lipovitellin_superhlx_dom"/>
</dbReference>
<evidence type="ECO:0000256" key="10">
    <source>
        <dbReference type="SAM" id="MobiDB-lite"/>
    </source>
</evidence>
<dbReference type="InterPro" id="IPR009454">
    <property type="entry name" value="Lipid_transpt_open_b-sht"/>
</dbReference>
<dbReference type="PROSITE" id="PS51211">
    <property type="entry name" value="VITELLOGENIN"/>
    <property type="match status" value="1"/>
</dbReference>
<organism evidence="13 14">
    <name type="scientific">Batillaria attramentaria</name>
    <dbReference type="NCBI Taxonomy" id="370345"/>
    <lineage>
        <taxon>Eukaryota</taxon>
        <taxon>Metazoa</taxon>
        <taxon>Spiralia</taxon>
        <taxon>Lophotrochozoa</taxon>
        <taxon>Mollusca</taxon>
        <taxon>Gastropoda</taxon>
        <taxon>Caenogastropoda</taxon>
        <taxon>Sorbeoconcha</taxon>
        <taxon>Cerithioidea</taxon>
        <taxon>Batillariidae</taxon>
        <taxon>Batillaria</taxon>
    </lineage>
</organism>
<dbReference type="Pfam" id="PF01347">
    <property type="entry name" value="Vitellogenin_N"/>
    <property type="match status" value="1"/>
</dbReference>
<dbReference type="GO" id="GO:0006869">
    <property type="term" value="P:lipid transport"/>
    <property type="evidence" value="ECO:0007669"/>
    <property type="project" value="UniProtKB-KW"/>
</dbReference>
<keyword evidence="8" id="KW-0325">Glycoprotein</keyword>
<evidence type="ECO:0000256" key="2">
    <source>
        <dbReference type="ARBA" id="ARBA00022448"/>
    </source>
</evidence>
<dbReference type="Pfam" id="PF06448">
    <property type="entry name" value="DUF1081"/>
    <property type="match status" value="1"/>
</dbReference>
<dbReference type="GO" id="GO:0045735">
    <property type="term" value="F:nutrient reservoir activity"/>
    <property type="evidence" value="ECO:0007669"/>
    <property type="project" value="UniProtKB-KW"/>
</dbReference>
<evidence type="ECO:0000256" key="1">
    <source>
        <dbReference type="ARBA" id="ARBA00004613"/>
    </source>
</evidence>
<dbReference type="GO" id="GO:0005576">
    <property type="term" value="C:extracellular region"/>
    <property type="evidence" value="ECO:0007669"/>
    <property type="project" value="UniProtKB-SubCell"/>
</dbReference>
<evidence type="ECO:0000256" key="5">
    <source>
        <dbReference type="ARBA" id="ARBA00022761"/>
    </source>
</evidence>
<feature type="domain" description="Vitellogenin" evidence="12">
    <location>
        <begin position="42"/>
        <end position="662"/>
    </location>
</feature>
<reference evidence="13 14" key="1">
    <citation type="journal article" date="2023" name="Sci. Data">
        <title>Genome assembly of the Korean intertidal mud-creeper Batillaria attramentaria.</title>
        <authorList>
            <person name="Patra A.K."/>
            <person name="Ho P.T."/>
            <person name="Jun S."/>
            <person name="Lee S.J."/>
            <person name="Kim Y."/>
            <person name="Won Y.J."/>
        </authorList>
    </citation>
    <scope>NUCLEOTIDE SEQUENCE [LARGE SCALE GENOMIC DNA]</scope>
    <source>
        <strain evidence="13">Wonlab-2016</strain>
    </source>
</reference>
<evidence type="ECO:0000256" key="7">
    <source>
        <dbReference type="ARBA" id="ARBA00023157"/>
    </source>
</evidence>
<feature type="region of interest" description="Disordered" evidence="10">
    <location>
        <begin position="2562"/>
        <end position="2585"/>
    </location>
</feature>
<dbReference type="Gene3D" id="2.20.50.20">
    <property type="entry name" value="Lipovitellin. Chain A, domain 3"/>
    <property type="match status" value="1"/>
</dbReference>
<dbReference type="SUPFAM" id="SSF48431">
    <property type="entry name" value="Lipovitellin-phosvitin complex, superhelical domain"/>
    <property type="match status" value="1"/>
</dbReference>
<keyword evidence="14" id="KW-1185">Reference proteome</keyword>
<dbReference type="Gene3D" id="1.25.10.20">
    <property type="entry name" value="Vitellinogen, superhelical"/>
    <property type="match status" value="1"/>
</dbReference>
<dbReference type="SUPFAM" id="SSF56968">
    <property type="entry name" value="Lipovitellin-phosvitin complex, beta-sheet shell regions"/>
    <property type="match status" value="2"/>
</dbReference>
<protein>
    <recommendedName>
        <fullName evidence="12">Vitellogenin domain-containing protein</fullName>
    </recommendedName>
</protein>
<evidence type="ECO:0000256" key="6">
    <source>
        <dbReference type="ARBA" id="ARBA00023055"/>
    </source>
</evidence>
<dbReference type="SMART" id="SM01169">
    <property type="entry name" value="DUF1943"/>
    <property type="match status" value="1"/>
</dbReference>
<proteinExistence type="predicted"/>
<evidence type="ECO:0000256" key="11">
    <source>
        <dbReference type="SAM" id="SignalP"/>
    </source>
</evidence>
<dbReference type="Proteomes" id="UP001519460">
    <property type="component" value="Unassembled WGS sequence"/>
</dbReference>
<dbReference type="InterPro" id="IPR001747">
    <property type="entry name" value="Vitellogenin_N"/>
</dbReference>
<dbReference type="InterPro" id="IPR015817">
    <property type="entry name" value="Vitellinogen_open_b-sht_sub1"/>
</dbReference>
<keyword evidence="6" id="KW-0445">Lipid transport</keyword>
<comment type="subcellular location">
    <subcellularLocation>
        <location evidence="1">Secreted</location>
    </subcellularLocation>
</comment>
<dbReference type="PANTHER" id="PTHR23345">
    <property type="entry name" value="VITELLOGENIN-RELATED"/>
    <property type="match status" value="1"/>
</dbReference>
<accession>A0ABD0LNT1</accession>
<dbReference type="EMBL" id="JACVVK020000033">
    <property type="protein sequence ID" value="KAK7501128.1"/>
    <property type="molecule type" value="Genomic_DNA"/>
</dbReference>
<evidence type="ECO:0000256" key="3">
    <source>
        <dbReference type="ARBA" id="ARBA00022525"/>
    </source>
</evidence>
<feature type="signal peptide" evidence="11">
    <location>
        <begin position="1"/>
        <end position="17"/>
    </location>
</feature>
<keyword evidence="5" id="KW-0758">Storage protein</keyword>
<comment type="caution">
    <text evidence="9">Lacks conserved residue(s) required for the propagation of feature annotation.</text>
</comment>
<dbReference type="InterPro" id="IPR050733">
    <property type="entry name" value="Vitellogenin/Apolipophorin"/>
</dbReference>
<sequence length="3814" mass="424124">MKATLLVLCALVALAASGPVRDMTERSDSCAKTCKPSQKFRYQPGKTYSYDYTVQTETGMDGASEDKAIITITGQADIEVIDQCDLVLKLKSMNVYESKSGSRSQSPRSSEFRRTLERSPLRFSFQDGVVAELCPDRQEDGWALNVKRGVLSALQNSMDKLEGAQDVKETDVTGRCQAKYEVTNKGWYTTTVKRTKDLLACTDRHGYSGSLQTSPYHVASELQSVPLMKSNHECEQEVSKEGILKSSTCTERHLFRPFSAENSGALTSVTQSLKYTSERHGIRSEKDIIHSRADLPFDHSYGIRDSSEARARTEELLIKLCDVTLSGIRPEVPRLFSQLVGTVQKMDQGDIVDIYRQLKRQAICSNNNQRTKKFFLDALPMAGTSQAVSLMTQLMVSEDISGVELDLWLTALAFIPEPSDDMLRAAKSLLDADKLKEKAMLPVSAMVNNYCKSRPGCSDEFEVEGIMASLEKNIGYSCYVTDSNIKTVLLAVKALGNTGQARAASVLNRCLADRLPIEVRVEAAQAYRRMPCDTDKSKLTELFRDASEDAEIRIAAFLQLMNCPSKPLLDRVQIVMESEPEDSQVGSFMYTHLSNLMETSSPHKQDIRQLVRDFKLQKEFQLNPLKFSRNYEKSLFLKMFNTGAQGESNVIFSAQSPLPRSINANLTFDLFGHSVNVMELGGRLEGIEYLLETVLGPYSLFGDGNKNNAKDKLDELKGSMYARIFGNELAYNRFQGMKSLTSGKTFNLLDFLIKLSKDHDYSFTQSLQFLDSSITVPTACGLPLTLAVNATATVDVRATGKMDLRKVQSSPRSIYVDGELRPSVDALVARTGLKVSGSMHSSMALKGRVDLDRGRVLSVQLDMPDDRQDILDIRTQFFILSSDDEKEQKMITENRKEHEVCTGDMVAQVTGLEVCGQLSFPNASMKESGPYFPLTGPASFSVILHKRDSHSGYKLLAKRVENKRSSIAQLSFDTPGSSVVRAVSFDMMVDYSSREAEISFASPWKKSTVKGSLVNDAGLKSVTGSLVVDDKDTYSVTSEVKVEDKDKVVIYSPVLEIRRPGAQTISLKGNAEVDVKFRTLSTALTLSGVTNDPVQLDATYKNTQSEKSAKYTVTHGKSKYSAQAGVTYDIRNGKNVFAQFEPLIVVSTPRGQLVNVAGTATYRGDKSLKADLMVDIPDVLDKPISVKTGIIKKSTKRGPRFDVDLLVKSRPFTTKVKGTIKENKGLKQARLTIDYNVLRVRDRISLSGKFSDKSTAALRKYTLISNVDFKRNPDWNVQVGLDFDHKKRRSEAELTLKLGKDTKDKDKHIILSGSINRKISSLSQMDIDFKAKAFAPMMGVDTLVTGGHSHAPDTLQSKVSVTYDKSKSVEAGINLRDKSDDKLRMMGDASLAYPGAKFHLDTTLIEKKPGLYVHTLEMKDKAGELASVKSNYKGSKGERHEADTAIVLRGVKPIKASGSTSLDLDNLQLESQVMHGEDSYGLQAMSKLSRGPRGKWTFEAHYPSRKVALTANGGLLKGSLNFDLDVAWDKDRDNKAKITLEVDGKHKESSGVSSTNGKLEFTSPFKALDYMSASVSYDNDKKRYGLDGKMTVGDKSNTISSVFNVAKPVSPRELHVTWTGSSPFKGYQRMEASLDHTMNDRSISCSLKGSKGRTNGELTITGLNNGDRYNTDLKGDLKLRSNVDGVEDISVSAAHSDDGRRYQSQVAFEHNGNKYSSDLDMTHYRRDWQVQNNGQLKLASPRHDFTTSWQHRNTDGDVSSTLTSNWDRKQLKVVLTGDHKLRDDKRVVSGALKIQSPWQPVSDVAINLNHEAGDRQCTHSAEIVREGRRIASTGLNYNLGDRNADFDVSVTSPFHHDISGKVNGQFDDYPETAHVEVTWSPRHTVTADASVVKADNDGIEGNLRLSSPFLRLRSLVAKGSMTREGEELVTKASLDYGVRKSFDIDTRLRLETLSLARVKINTPYEEYRTFDAGYQFSGDFDDFDANADFAIQPVLGKYNGIFTLETDSDISAKLRINTPHRDLQYMQLTATSQDTTGGRQSRVELDYYPRQIYSVQSLYSLSMPIVFSVSVETPIAGYDSFAASMSHQATDSSILTHGEVQYLPEKTIESTLNLRWEREVDGSLVVKTPFEKFEESKLSIRHEGDLEDFTSHAQLEVARKSMSADAKFKSGYTTVGTVTVTSPWKTMEASVNKKGDLDNFRSGAYLKFGDQKIKGSLNHRLNSRVLKTKATLSTSFTEDMEASVDCSNRNGDIQAEMSGNYGPSYSVKSESKLLIDQPDISGDSSLTYKMGGRAQVIKVSASKKGDWDDVELMATASSPYTEDASLSVKHFHRLPYSVKNTVSGNYGQRYSIVSDGKYDKRLSDITGSYTFQYKLDSPVQEISLTGSKRGDLSNLNIDVSAKTPFPGFETMSTVLAYAGSDNGFSSDGTIEYMTGKKIQEQISFSLDGLNQVRMDASLTTPIPAIGRTVVKINHDRDDYRKVCAGSAQISSSALGNHQLTYKKTGDISSMTGEMSVMTNGKAMEGSFTRVPLTNGYKHAIVLKGLDNKLDAAAEYEMTGEKVSGKASASSSSHSLSIEGEASMSGRQAGISGTMTANSPDFRKTASISLNKDGHYDHFTMDARGSYDNKEATAHAEFKNQGDDLSGKVTLTTPITDFTNIGASFDHNGDGDRFVSGGKVTYMDGKEIAGKVNFYRYQWRRIEVSTELTTPFAALRSGKAQYRHQGSSDSFTCSASVEYDDQKISSDLRTSMSPKYDASLTIKTPFDALRNLVAEATMESLANTHSLRTSLDLGRGSRYGLSGNLDMDSIPMTASGQLTTPFEMLRNVEISGSHQGEIDDFSSNVVFNSPMTDTIRGDVAVRYGSPVDLSASAALKSEIEGMEDLMLEVRNTESGDTKSSHVTVRWAPEQQITADGSYVKKDYWYNKQIQADLSVTTPFSTLRSGNMHLEHANANNKYSPKAELIINGESKLDIDAEYNHGDSPSASITARKPWPMQLTSSMADSGDSKEGDVYLNWNRDELDKNIRIQTKAMHVKDDYQRNMDYSVKVRYFTNMVYTLGSYKKQERQSKITSQGHVAWDQRNQGKIFYELELVNDSQYTRKNYEGSVKLGVPSRTLEASGAITAYRQTSTVDGSVSWDAQRDPTKQVGFNAKVTSGEKNKADVAFRLPAIGKEVRIDSEMEVNQDRTMWDGKTALSYSPDSRKTITLSSSLKDVSESSYYSEGKNYSLSLAISHPYTDVDVSLTSHLGAIGDRYSTAMSVDYLTARRQRKNVALRGEIDRLRRQIDLQLVSPIKTMSMQGKVKSTDPYIVTLTNADEQGSIQSEINVNPTKRSVLVQTNYDAAYPDNKLVLRMEYVNDSAVKAELYEENRYKAVSDGLLAARLNTSRLLHTRLAWRTTMLTDLQAFVQRKGVQNAHNAKEMLQDAVEAVGQEVTAKYAAIADEVSSELRPLVGLLEGEFARLGQQLDDIRTGIKRMYKKNDFYLQDMGQSVEEGVKKLRLKLYDISAEYQESYASLLSSIEEQLREIRSYPIQQKYREAVAELVVAIEESIEEGLVTITNAIAQIDDYLYQLVDGAQERWEEVKNHPHVQNVQNRMDLLGHDYRWLMGHLGERVRQVKIPEEYTNAIYNARDSISSGLSGMLERQEVQKFQAAANEVYQQGVWAYKYWQVEENMEECLASIVRLVKKLIEQELEFITEKVDFLRKSKVTVYDPEDGEIQVEIVLPVPLESLSQMPDIQSYIDEAQNAVNDYLPAKETVVDLYTKYAPAGLWGSNATNQSEDDIMSQFQTYKPDRPRIRSGNPGPSNRGYYPRMK</sequence>
<dbReference type="Gene3D" id="2.20.80.10">
    <property type="entry name" value="Lipovitellin-phosvitin complex, chain A, domain 4"/>
    <property type="match status" value="1"/>
</dbReference>
<keyword evidence="4 11" id="KW-0732">Signal</keyword>
<dbReference type="InterPro" id="IPR015255">
    <property type="entry name" value="Vitellinogen_open_b-sht"/>
</dbReference>
<dbReference type="InterPro" id="IPR015819">
    <property type="entry name" value="Lipid_transp_b-sht_shell"/>
</dbReference>
<feature type="chain" id="PRO_5044770215" description="Vitellogenin domain-containing protein" evidence="11">
    <location>
        <begin position="18"/>
        <end position="3814"/>
    </location>
</feature>
<evidence type="ECO:0000256" key="8">
    <source>
        <dbReference type="ARBA" id="ARBA00023180"/>
    </source>
</evidence>
<evidence type="ECO:0000313" key="14">
    <source>
        <dbReference type="Proteomes" id="UP001519460"/>
    </source>
</evidence>
<comment type="caution">
    <text evidence="13">The sequence shown here is derived from an EMBL/GenBank/DDBJ whole genome shotgun (WGS) entry which is preliminary data.</text>
</comment>
<name>A0ABD0LNT1_9CAEN</name>
<evidence type="ECO:0000256" key="4">
    <source>
        <dbReference type="ARBA" id="ARBA00022729"/>
    </source>
</evidence>
<dbReference type="Pfam" id="PF09172">
    <property type="entry name" value="Vit_open_b-sht"/>
    <property type="match status" value="1"/>
</dbReference>
<evidence type="ECO:0000256" key="9">
    <source>
        <dbReference type="PROSITE-ProRule" id="PRU00557"/>
    </source>
</evidence>
<keyword evidence="2" id="KW-0813">Transport</keyword>
<dbReference type="PANTHER" id="PTHR23345:SF15">
    <property type="entry name" value="VITELLOGENIN 1-RELATED"/>
    <property type="match status" value="1"/>
</dbReference>
<dbReference type="SMART" id="SM00638">
    <property type="entry name" value="LPD_N"/>
    <property type="match status" value="1"/>
</dbReference>